<feature type="transmembrane region" description="Helical" evidence="1">
    <location>
        <begin position="12"/>
        <end position="31"/>
    </location>
</feature>
<keyword evidence="1" id="KW-0812">Transmembrane</keyword>
<dbReference type="Pfam" id="PF01882">
    <property type="entry name" value="DUF58"/>
    <property type="match status" value="1"/>
</dbReference>
<keyword evidence="1" id="KW-1133">Transmembrane helix</keyword>
<evidence type="ECO:0000259" key="2">
    <source>
        <dbReference type="Pfam" id="PF01882"/>
    </source>
</evidence>
<evidence type="ECO:0000256" key="1">
    <source>
        <dbReference type="SAM" id="Phobius"/>
    </source>
</evidence>
<dbReference type="OrthoDB" id="9776116at2"/>
<dbReference type="PANTHER" id="PTHR33608:SF14">
    <property type="entry name" value="POSSIBLE CONSERVED SECRETED PROTEIN"/>
    <property type="match status" value="1"/>
</dbReference>
<reference evidence="3 4" key="1">
    <citation type="submission" date="2019-07" db="EMBL/GenBank/DDBJ databases">
        <title>Rhodococcus cavernicolus sp. nov., isolated from a cave.</title>
        <authorList>
            <person name="Lee S.D."/>
        </authorList>
    </citation>
    <scope>NUCLEOTIDE SEQUENCE [LARGE SCALE GENOMIC DNA]</scope>
    <source>
        <strain evidence="3 4">C1-24</strain>
    </source>
</reference>
<comment type="caution">
    <text evidence="3">The sequence shown here is derived from an EMBL/GenBank/DDBJ whole genome shotgun (WGS) entry which is preliminary data.</text>
</comment>
<keyword evidence="4" id="KW-1185">Reference proteome</keyword>
<evidence type="ECO:0000313" key="4">
    <source>
        <dbReference type="Proteomes" id="UP000322244"/>
    </source>
</evidence>
<dbReference type="RefSeq" id="WP_149431357.1">
    <property type="nucleotide sequence ID" value="NZ_VLNY01000007.1"/>
</dbReference>
<dbReference type="AlphaFoldDB" id="A0A5A7SBM7"/>
<dbReference type="Proteomes" id="UP000322244">
    <property type="component" value="Unassembled WGS sequence"/>
</dbReference>
<dbReference type="PANTHER" id="PTHR33608">
    <property type="entry name" value="BLL2464 PROTEIN"/>
    <property type="match status" value="1"/>
</dbReference>
<evidence type="ECO:0000313" key="3">
    <source>
        <dbReference type="EMBL" id="KAA0021993.1"/>
    </source>
</evidence>
<feature type="domain" description="DUF58" evidence="2">
    <location>
        <begin position="190"/>
        <end position="351"/>
    </location>
</feature>
<dbReference type="InterPro" id="IPR002881">
    <property type="entry name" value="DUF58"/>
</dbReference>
<name>A0A5A7SBM7_9NOCA</name>
<organism evidence="3 4">
    <name type="scientific">Antrihabitans cavernicola</name>
    <dbReference type="NCBI Taxonomy" id="2495913"/>
    <lineage>
        <taxon>Bacteria</taxon>
        <taxon>Bacillati</taxon>
        <taxon>Actinomycetota</taxon>
        <taxon>Actinomycetes</taxon>
        <taxon>Mycobacteriales</taxon>
        <taxon>Nocardiaceae</taxon>
        <taxon>Antrihabitans</taxon>
    </lineage>
</organism>
<sequence>MSDAHELRWVPSRLAFGIALCAAVASVTALIGLRPELLVFAAPFIGVLASMTLQRPATTVRVRSDPAVFRCFETESANLNVTVESVGEAAGLALSSEPVVGMTVETTAVHSAHVALGLTAQRWGRYLVPVRVTASPLSGLFTGTATVRAAEVHVYPLASPQPTSLPRTELPDRLGTHLTRHHGPGVEYADIRPYVPGDQLRTVNWAVSARRGRLHITERLTDRAADVVVLIDTYPQASGPATEAMERSVRGATQVVQSALQRGDRAGVIGLGRSPRWLGADIGRRQFYRILDTVLSVGDEFRSTTGTLAPRAAMPTGAVVVAFSTLLDTEFALAVIDLRKRRHRVVVVDVLHGSPFADELDPMSARMWRLERAAMYRDMGTVGVDVVSWREETTLDQVMNLVPDRSGMRGR</sequence>
<keyword evidence="1" id="KW-0472">Membrane</keyword>
<protein>
    <submittedName>
        <fullName evidence="3">DUF58 domain-containing protein</fullName>
    </submittedName>
</protein>
<proteinExistence type="predicted"/>
<accession>A0A5A7SBM7</accession>
<gene>
    <name evidence="3" type="ORF">FOY51_16560</name>
</gene>
<dbReference type="EMBL" id="VLNY01000007">
    <property type="protein sequence ID" value="KAA0021993.1"/>
    <property type="molecule type" value="Genomic_DNA"/>
</dbReference>